<dbReference type="STRING" id="471853.Bcav_0849"/>
<organism evidence="2 3">
    <name type="scientific">Beutenbergia cavernae (strain ATCC BAA-8 / DSM 12333 / CCUG 43141 / JCM 11478 / NBRC 16432 / NCIMB 13614 / HKI 0122)</name>
    <dbReference type="NCBI Taxonomy" id="471853"/>
    <lineage>
        <taxon>Bacteria</taxon>
        <taxon>Bacillati</taxon>
        <taxon>Actinomycetota</taxon>
        <taxon>Actinomycetes</taxon>
        <taxon>Micrococcales</taxon>
        <taxon>Beutenbergiaceae</taxon>
        <taxon>Beutenbergia</taxon>
    </lineage>
</organism>
<dbReference type="HOGENOM" id="CLU_035969_1_1_11"/>
<name>C5BZD8_BEUC1</name>
<gene>
    <name evidence="2" type="ordered locus">Bcav_0849</name>
</gene>
<protein>
    <recommendedName>
        <fullName evidence="4">DUF3027 domain-containing protein</fullName>
    </recommendedName>
</protein>
<feature type="region of interest" description="Disordered" evidence="1">
    <location>
        <begin position="266"/>
        <end position="303"/>
    </location>
</feature>
<dbReference type="EMBL" id="CP001618">
    <property type="protein sequence ID" value="ACQ79110.1"/>
    <property type="molecule type" value="Genomic_DNA"/>
</dbReference>
<accession>C5BZD8</accession>
<keyword evidence="3" id="KW-1185">Reference proteome</keyword>
<feature type="compositionally biased region" description="Acidic residues" evidence="1">
    <location>
        <begin position="272"/>
        <end position="288"/>
    </location>
</feature>
<evidence type="ECO:0000256" key="1">
    <source>
        <dbReference type="SAM" id="MobiDB-lite"/>
    </source>
</evidence>
<dbReference type="RefSeq" id="WP_012725890.1">
    <property type="nucleotide sequence ID" value="NC_012669.1"/>
</dbReference>
<sequence length="303" mass="31887">MSPATLSRPARAPRQDAVLAAAVDLARAAAEQTSGLGDVGEHLGFTLVDDRLGNHTFATTAPGYRGWRWTVTVARVPRSRTATVCEVELLPGADALLAPSWVPWAERLAPGDLGPTDVLPFDSDDPRLETGYRRSGDAADAADAADVAVDHVAIVELGLERERVPTRAALDAAATRWYEGDRGPNAPGARASKEPCETCGFLVPLTGTLGSMFGVCVNEWSPDDGKVVSFDHGCGAHSETDAAPHVAGGDWGWGRPVVDEFDLEVLRAEPEPAQDAETEPAQDAEPEPAQEQAAVDPGDAPSV</sequence>
<dbReference type="KEGG" id="bcv:Bcav_0849"/>
<dbReference type="Proteomes" id="UP000007962">
    <property type="component" value="Chromosome"/>
</dbReference>
<evidence type="ECO:0000313" key="3">
    <source>
        <dbReference type="Proteomes" id="UP000007962"/>
    </source>
</evidence>
<dbReference type="AlphaFoldDB" id="C5BZD8"/>
<dbReference type="InterPro" id="IPR021391">
    <property type="entry name" value="DUF3027"/>
</dbReference>
<evidence type="ECO:0008006" key="4">
    <source>
        <dbReference type="Google" id="ProtNLM"/>
    </source>
</evidence>
<proteinExistence type="predicted"/>
<dbReference type="Pfam" id="PF11228">
    <property type="entry name" value="DUF3027"/>
    <property type="match status" value="1"/>
</dbReference>
<dbReference type="OrthoDB" id="3210158at2"/>
<reference evidence="2 3" key="1">
    <citation type="journal article" date="2009" name="Stand. Genomic Sci.">
        <title>Complete genome sequence of Beutenbergia cavernae type strain (HKI 0122).</title>
        <authorList>
            <person name="Land M."/>
            <person name="Pukall R."/>
            <person name="Abt B."/>
            <person name="Goker M."/>
            <person name="Rohde M."/>
            <person name="Glavina Del Rio T."/>
            <person name="Tice H."/>
            <person name="Copeland A."/>
            <person name="Cheng J.F."/>
            <person name="Lucas S."/>
            <person name="Chen F."/>
            <person name="Nolan M."/>
            <person name="Bruce D."/>
            <person name="Goodwin L."/>
            <person name="Pitluck S."/>
            <person name="Ivanova N."/>
            <person name="Mavromatis K."/>
            <person name="Ovchinnikova G."/>
            <person name="Pati A."/>
            <person name="Chen A."/>
            <person name="Palaniappan K."/>
            <person name="Hauser L."/>
            <person name="Chang Y.J."/>
            <person name="Jefferies C.C."/>
            <person name="Saunders E."/>
            <person name="Brettin T."/>
            <person name="Detter J.C."/>
            <person name="Han C."/>
            <person name="Chain P."/>
            <person name="Bristow J."/>
            <person name="Eisen J.A."/>
            <person name="Markowitz V."/>
            <person name="Hugenholtz P."/>
            <person name="Kyrpides N.C."/>
            <person name="Klenk H.P."/>
            <person name="Lapidus A."/>
        </authorList>
    </citation>
    <scope>NUCLEOTIDE SEQUENCE [LARGE SCALE GENOMIC DNA]</scope>
    <source>
        <strain evidence="3">ATCC BAA-8 / DSM 12333 / NBRC 16432</strain>
    </source>
</reference>
<dbReference type="eggNOG" id="ENOG502ZBU7">
    <property type="taxonomic scope" value="Bacteria"/>
</dbReference>
<evidence type="ECO:0000313" key="2">
    <source>
        <dbReference type="EMBL" id="ACQ79110.1"/>
    </source>
</evidence>